<organism evidence="2 3">
    <name type="scientific">Candidatus Galacturonatibacter soehngenii</name>
    <dbReference type="NCBI Taxonomy" id="2307010"/>
    <lineage>
        <taxon>Bacteria</taxon>
        <taxon>Bacillati</taxon>
        <taxon>Bacillota</taxon>
        <taxon>Clostridia</taxon>
        <taxon>Lachnospirales</taxon>
        <taxon>Lachnospiraceae</taxon>
        <taxon>Candidatus Galacturonatibacter</taxon>
    </lineage>
</organism>
<feature type="transmembrane region" description="Helical" evidence="1">
    <location>
        <begin position="124"/>
        <end position="143"/>
    </location>
</feature>
<dbReference type="AlphaFoldDB" id="A0A7V7QLH7"/>
<protein>
    <submittedName>
        <fullName evidence="2">Uncharacterized protein</fullName>
    </submittedName>
</protein>
<keyword evidence="1" id="KW-0812">Transmembrane</keyword>
<dbReference type="EMBL" id="WAGX01000004">
    <property type="protein sequence ID" value="KAB1439394.1"/>
    <property type="molecule type" value="Genomic_DNA"/>
</dbReference>
<sequence>MTERKNEFELEGFAFCSKQDMLVAENELKGVEYLKKKTNMKNPKSVLVVYNKIVAEGLFHTPIGMKYLIELQKYLLENKEIDNNSVSQIPVEPLHEGVSKKNIVDKIAMVFSNSKKAYRERLKIALLTNVILVLVIVGMIIIAKTSNQVNILNYEEKLIDKYASWEQDLTERENKLKEK</sequence>
<proteinExistence type="predicted"/>
<reference evidence="2 3" key="1">
    <citation type="submission" date="2019-09" db="EMBL/GenBank/DDBJ databases">
        <authorList>
            <person name="Valk L.C."/>
        </authorList>
    </citation>
    <scope>NUCLEOTIDE SEQUENCE [LARGE SCALE GENOMIC DNA]</scope>
    <source>
        <strain evidence="2">GalUA</strain>
    </source>
</reference>
<evidence type="ECO:0000313" key="3">
    <source>
        <dbReference type="Proteomes" id="UP000461768"/>
    </source>
</evidence>
<evidence type="ECO:0000256" key="1">
    <source>
        <dbReference type="SAM" id="Phobius"/>
    </source>
</evidence>
<keyword evidence="1" id="KW-0472">Membrane</keyword>
<reference evidence="2 3" key="2">
    <citation type="submission" date="2020-02" db="EMBL/GenBank/DDBJ databases">
        <title>Candidatus Galacturonibacter soehngenii shows hetero-acetogenic catabolism of galacturonic acid but lacks a canonical carbon monoxide dehydrogenase/acetyl-CoA synthase complex.</title>
        <authorList>
            <person name="Diender M."/>
            <person name="Stouten G.R."/>
            <person name="Petersen J.F."/>
            <person name="Nielsen P.H."/>
            <person name="Dueholm M.S."/>
            <person name="Pronk J.T."/>
            <person name="Van Loosdrecht M.C.M."/>
        </authorList>
    </citation>
    <scope>NUCLEOTIDE SEQUENCE [LARGE SCALE GENOMIC DNA]</scope>
    <source>
        <strain evidence="2">GalUA</strain>
    </source>
</reference>
<evidence type="ECO:0000313" key="2">
    <source>
        <dbReference type="EMBL" id="KAB1439394.1"/>
    </source>
</evidence>
<accession>A0A7V7QLH7</accession>
<gene>
    <name evidence="2" type="ORF">F7O84_03075</name>
</gene>
<dbReference type="Proteomes" id="UP000461768">
    <property type="component" value="Unassembled WGS sequence"/>
</dbReference>
<dbReference type="OrthoDB" id="2067629at2"/>
<keyword evidence="3" id="KW-1185">Reference proteome</keyword>
<name>A0A7V7QLH7_9FIRM</name>
<keyword evidence="1" id="KW-1133">Transmembrane helix</keyword>
<dbReference type="RefSeq" id="WP_151141845.1">
    <property type="nucleotide sequence ID" value="NZ_WAGX01000004.1"/>
</dbReference>
<comment type="caution">
    <text evidence="2">The sequence shown here is derived from an EMBL/GenBank/DDBJ whole genome shotgun (WGS) entry which is preliminary data.</text>
</comment>